<dbReference type="Proteomes" id="UP000738349">
    <property type="component" value="Unassembled WGS sequence"/>
</dbReference>
<feature type="region of interest" description="Disordered" evidence="1">
    <location>
        <begin position="91"/>
        <end position="140"/>
    </location>
</feature>
<keyword evidence="3" id="KW-1185">Reference proteome</keyword>
<dbReference type="AlphaFoldDB" id="A0A9P9FUL7"/>
<evidence type="ECO:0000313" key="2">
    <source>
        <dbReference type="EMBL" id="KAH7176311.1"/>
    </source>
</evidence>
<evidence type="ECO:0000256" key="1">
    <source>
        <dbReference type="SAM" id="MobiDB-lite"/>
    </source>
</evidence>
<sequence>MEMGNSPTENNRVDDDFDINDYNYPFVRQTLDPDDDVEQGVKLDWLRGGEAVRPELKEIRAIVEAWVANCEAEQARFATPDGSCRNPIDVDNWVPNRSTTEQARPAAPGASSSNPINVDNWIPNQTTDSTPSSHRDEQTGGLACGTQFILGANPVVNQPLNAANQPPTTADQQLINTANQQENNTVQHSTVIFTLTALPPIRAPAWLSEALFFLSMVPQNAMGWLSVVPNNDRIFEIRAETSLWQQDVKHCNDEGMDWRFFFVDCQERLSSITDPAVHRLFSLVLIVTCNLAIANGCPEELARDTVRAVLTEQELILDGADNNSEEEALSEIGSDAWDLTDREIDQRLKASIMAIPLYREAVAFLGPKGAELALHVDPIPLILTMDLECLDYIYYHWKTVIPKPDGECAELNSAWLSIQDLVCNLLNSTSEGRVWKCQDIIDAFHSEWSRQYQDDYRPYISCERW</sequence>
<accession>A0A9P9FUL7</accession>
<dbReference type="OrthoDB" id="10546683at2759"/>
<organism evidence="2 3">
    <name type="scientific">Dactylonectria macrodidyma</name>
    <dbReference type="NCBI Taxonomy" id="307937"/>
    <lineage>
        <taxon>Eukaryota</taxon>
        <taxon>Fungi</taxon>
        <taxon>Dikarya</taxon>
        <taxon>Ascomycota</taxon>
        <taxon>Pezizomycotina</taxon>
        <taxon>Sordariomycetes</taxon>
        <taxon>Hypocreomycetidae</taxon>
        <taxon>Hypocreales</taxon>
        <taxon>Nectriaceae</taxon>
        <taxon>Dactylonectria</taxon>
    </lineage>
</organism>
<name>A0A9P9FUL7_9HYPO</name>
<feature type="compositionally biased region" description="Polar residues" evidence="1">
    <location>
        <begin position="110"/>
        <end position="132"/>
    </location>
</feature>
<reference evidence="2" key="1">
    <citation type="journal article" date="2021" name="Nat. Commun.">
        <title>Genetic determinants of endophytism in the Arabidopsis root mycobiome.</title>
        <authorList>
            <person name="Mesny F."/>
            <person name="Miyauchi S."/>
            <person name="Thiergart T."/>
            <person name="Pickel B."/>
            <person name="Atanasova L."/>
            <person name="Karlsson M."/>
            <person name="Huettel B."/>
            <person name="Barry K.W."/>
            <person name="Haridas S."/>
            <person name="Chen C."/>
            <person name="Bauer D."/>
            <person name="Andreopoulos W."/>
            <person name="Pangilinan J."/>
            <person name="LaButti K."/>
            <person name="Riley R."/>
            <person name="Lipzen A."/>
            <person name="Clum A."/>
            <person name="Drula E."/>
            <person name="Henrissat B."/>
            <person name="Kohler A."/>
            <person name="Grigoriev I.V."/>
            <person name="Martin F.M."/>
            <person name="Hacquard S."/>
        </authorList>
    </citation>
    <scope>NUCLEOTIDE SEQUENCE</scope>
    <source>
        <strain evidence="2">MPI-CAGE-AT-0147</strain>
    </source>
</reference>
<comment type="caution">
    <text evidence="2">The sequence shown here is derived from an EMBL/GenBank/DDBJ whole genome shotgun (WGS) entry which is preliminary data.</text>
</comment>
<evidence type="ECO:0000313" key="3">
    <source>
        <dbReference type="Proteomes" id="UP000738349"/>
    </source>
</evidence>
<protein>
    <submittedName>
        <fullName evidence="2">Uncharacterized protein</fullName>
    </submittedName>
</protein>
<dbReference type="EMBL" id="JAGMUV010000001">
    <property type="protein sequence ID" value="KAH7176311.1"/>
    <property type="molecule type" value="Genomic_DNA"/>
</dbReference>
<gene>
    <name evidence="2" type="ORF">EDB81DRAFT_772350</name>
</gene>
<proteinExistence type="predicted"/>